<dbReference type="HOGENOM" id="CLU_035836_1_1_1"/>
<feature type="compositionally biased region" description="Basic and acidic residues" evidence="1">
    <location>
        <begin position="337"/>
        <end position="351"/>
    </location>
</feature>
<dbReference type="AlphaFoldDB" id="V5EJJ7"/>
<dbReference type="PANTHER" id="PTHR11362:SF82">
    <property type="entry name" value="PHOSPHATIDYLETHANOLAMINE-BINDING PROTEIN 4"/>
    <property type="match status" value="1"/>
</dbReference>
<dbReference type="Proteomes" id="UP000019377">
    <property type="component" value="Unassembled WGS sequence"/>
</dbReference>
<dbReference type="SUPFAM" id="SSF49777">
    <property type="entry name" value="PEBP-like"/>
    <property type="match status" value="1"/>
</dbReference>
<gene>
    <name evidence="2" type="ORF">PSEUBRA_SCAF7g04443</name>
</gene>
<dbReference type="RefSeq" id="XP_016289914.1">
    <property type="nucleotide sequence ID" value="XM_016439115.1"/>
</dbReference>
<evidence type="ECO:0000313" key="2">
    <source>
        <dbReference type="EMBL" id="EST04925.1"/>
    </source>
</evidence>
<dbReference type="Gene3D" id="3.90.280.10">
    <property type="entry name" value="PEBP-like"/>
    <property type="match status" value="1"/>
</dbReference>
<feature type="compositionally biased region" description="Low complexity" evidence="1">
    <location>
        <begin position="22"/>
        <end position="34"/>
    </location>
</feature>
<dbReference type="OMA" id="FRTQWDE"/>
<feature type="region of interest" description="Disordered" evidence="1">
    <location>
        <begin position="17"/>
        <end position="39"/>
    </location>
</feature>
<dbReference type="Gene3D" id="1.20.58.1180">
    <property type="match status" value="1"/>
</dbReference>
<feature type="region of interest" description="Disordered" evidence="1">
    <location>
        <begin position="337"/>
        <end position="360"/>
    </location>
</feature>
<dbReference type="EMBL" id="KI545893">
    <property type="protein sequence ID" value="EST04925.1"/>
    <property type="molecule type" value="Genomic_DNA"/>
</dbReference>
<dbReference type="InterPro" id="IPR008914">
    <property type="entry name" value="PEBP"/>
</dbReference>
<dbReference type="CDD" id="cd00866">
    <property type="entry name" value="PEBP_euk"/>
    <property type="match status" value="1"/>
</dbReference>
<organism evidence="2 3">
    <name type="scientific">Kalmanozyma brasiliensis (strain GHG001)</name>
    <name type="common">Yeast</name>
    <name type="synonym">Pseudozyma brasiliensis</name>
    <dbReference type="NCBI Taxonomy" id="1365824"/>
    <lineage>
        <taxon>Eukaryota</taxon>
        <taxon>Fungi</taxon>
        <taxon>Dikarya</taxon>
        <taxon>Basidiomycota</taxon>
        <taxon>Ustilaginomycotina</taxon>
        <taxon>Ustilaginomycetes</taxon>
        <taxon>Ustilaginales</taxon>
        <taxon>Ustilaginaceae</taxon>
        <taxon>Kalmanozyma</taxon>
    </lineage>
</organism>
<protein>
    <recommendedName>
        <fullName evidence="4">PEBP-like protein</fullName>
    </recommendedName>
</protein>
<dbReference type="eggNOG" id="KOG3346">
    <property type="taxonomic scope" value="Eukaryota"/>
</dbReference>
<dbReference type="PANTHER" id="PTHR11362">
    <property type="entry name" value="PHOSPHATIDYLETHANOLAMINE-BINDING PROTEIN"/>
    <property type="match status" value="1"/>
</dbReference>
<proteinExistence type="predicted"/>
<name>V5EJJ7_KALBG</name>
<dbReference type="OrthoDB" id="2153661at2759"/>
<reference evidence="3" key="1">
    <citation type="journal article" date="2013" name="Genome Announc.">
        <title>Draft genome sequence of Pseudozyma brasiliensis sp. nov. strain GHG001, a high producer of endo-1,4-xylanase isolated from an insect pest of sugarcane.</title>
        <authorList>
            <person name="Oliveira J.V.D.C."/>
            <person name="dos Santos R.A.C."/>
            <person name="Borges T.A."/>
            <person name="Riano-Pachon D.M."/>
            <person name="Goldman G.H."/>
        </authorList>
    </citation>
    <scope>NUCLEOTIDE SEQUENCE [LARGE SCALE GENOMIC DNA]</scope>
    <source>
        <strain evidence="3">GHG001</strain>
    </source>
</reference>
<evidence type="ECO:0000256" key="1">
    <source>
        <dbReference type="SAM" id="MobiDB-lite"/>
    </source>
</evidence>
<dbReference type="STRING" id="1365824.V5EJJ7"/>
<keyword evidence="3" id="KW-1185">Reference proteome</keyword>
<accession>V5EJJ7</accession>
<dbReference type="InterPro" id="IPR035810">
    <property type="entry name" value="PEBP_euk"/>
</dbReference>
<evidence type="ECO:0000313" key="3">
    <source>
        <dbReference type="Proteomes" id="UP000019377"/>
    </source>
</evidence>
<sequence>MATSATRTACRSLLRTQRRSLSHSARASSSSSSSNPTWQPLLQPGVLPAYDEALAYLSSHASDLRTRITSLDTDTSLSTSDRAALKDSLEIAARINDPSTLAAFQSSSPTHYDASNPAFRHLRERVWRRDSGVLTKVMERCTLMHVLPDVLAGLTPTVDVQVAFGTGSGFTDHEAKGGDVLVGAFVEPSATVQAPRVEVNVFHEESKRYTLAILDPDQPDEDVGGFKTTLLALKEDVQLSATSDPTVDLTKDMEVNWIPPHPQQGTPYHRYTTVLFEQPTPASKGEVDRENFNLRTFAQERGLTPAGIHFWRAKWSQESADTISGIYRDVLKRQEPKYAKPPSEDKVRKLVGDGGSKWYS</sequence>
<evidence type="ECO:0008006" key="4">
    <source>
        <dbReference type="Google" id="ProtNLM"/>
    </source>
</evidence>
<dbReference type="Pfam" id="PF01161">
    <property type="entry name" value="PBP"/>
    <property type="match status" value="1"/>
</dbReference>
<dbReference type="GeneID" id="27421824"/>
<dbReference type="InterPro" id="IPR036610">
    <property type="entry name" value="PEBP-like_sf"/>
</dbReference>